<dbReference type="PANTHER" id="PTHR33693">
    <property type="entry name" value="TYPE-5 URACIL-DNA GLYCOSYLASE"/>
    <property type="match status" value="1"/>
</dbReference>
<keyword evidence="11" id="KW-1185">Reference proteome</keyword>
<dbReference type="InterPro" id="IPR051536">
    <property type="entry name" value="UDG_Type-4/5"/>
</dbReference>
<name>R1GD82_9PSEU</name>
<evidence type="ECO:0000259" key="9">
    <source>
        <dbReference type="Pfam" id="PF03167"/>
    </source>
</evidence>
<dbReference type="InterPro" id="IPR036895">
    <property type="entry name" value="Uracil-DNA_glycosylase-like_sf"/>
</dbReference>
<dbReference type="InterPro" id="IPR005122">
    <property type="entry name" value="Uracil-DNA_glycosylase-like"/>
</dbReference>
<evidence type="ECO:0000256" key="3">
    <source>
        <dbReference type="ARBA" id="ARBA00022763"/>
    </source>
</evidence>
<accession>R1GD82</accession>
<dbReference type="GO" id="GO:0046872">
    <property type="term" value="F:metal ion binding"/>
    <property type="evidence" value="ECO:0007669"/>
    <property type="project" value="UniProtKB-KW"/>
</dbReference>
<reference evidence="10 11" key="1">
    <citation type="submission" date="2013-02" db="EMBL/GenBank/DDBJ databases">
        <title>Draft genome sequence of Amycolatopsis vancoresmycina strain DSM 44592T.</title>
        <authorList>
            <person name="Kumar S."/>
            <person name="Kaur N."/>
            <person name="Kaur C."/>
            <person name="Raghava G.P.S."/>
            <person name="Mayilraj S."/>
        </authorList>
    </citation>
    <scope>NUCLEOTIDE SEQUENCE [LARGE SCALE GENOMIC DNA]</scope>
    <source>
        <strain evidence="10 11">DSM 44592</strain>
    </source>
</reference>
<protein>
    <submittedName>
        <fullName evidence="10">Uracil-DNA glycosylase</fullName>
    </submittedName>
</protein>
<evidence type="ECO:0000256" key="5">
    <source>
        <dbReference type="ARBA" id="ARBA00023004"/>
    </source>
</evidence>
<gene>
    <name evidence="10" type="ORF">H480_07238</name>
</gene>
<evidence type="ECO:0000313" key="11">
    <source>
        <dbReference type="Proteomes" id="UP000014139"/>
    </source>
</evidence>
<dbReference type="Proteomes" id="UP000014139">
    <property type="component" value="Unassembled WGS sequence"/>
</dbReference>
<keyword evidence="6" id="KW-0411">Iron-sulfur</keyword>
<evidence type="ECO:0000256" key="4">
    <source>
        <dbReference type="ARBA" id="ARBA00022801"/>
    </source>
</evidence>
<feature type="compositionally biased region" description="Basic residues" evidence="8">
    <location>
        <begin position="187"/>
        <end position="196"/>
    </location>
</feature>
<evidence type="ECO:0000256" key="8">
    <source>
        <dbReference type="SAM" id="MobiDB-lite"/>
    </source>
</evidence>
<keyword evidence="4" id="KW-0378">Hydrolase</keyword>
<feature type="compositionally biased region" description="Basic and acidic residues" evidence="8">
    <location>
        <begin position="197"/>
        <end position="209"/>
    </location>
</feature>
<dbReference type="PANTHER" id="PTHR33693:SF9">
    <property type="entry name" value="TYPE-4 URACIL-DNA GLYCOSYLASE"/>
    <property type="match status" value="1"/>
</dbReference>
<proteinExistence type="predicted"/>
<feature type="compositionally biased region" description="Basic and acidic residues" evidence="8">
    <location>
        <begin position="158"/>
        <end position="184"/>
    </location>
</feature>
<dbReference type="GO" id="GO:0006281">
    <property type="term" value="P:DNA repair"/>
    <property type="evidence" value="ECO:0007669"/>
    <property type="project" value="UniProtKB-KW"/>
</dbReference>
<keyword evidence="7" id="KW-0234">DNA repair</keyword>
<feature type="region of interest" description="Disordered" evidence="8">
    <location>
        <begin position="139"/>
        <end position="209"/>
    </location>
</feature>
<evidence type="ECO:0000256" key="7">
    <source>
        <dbReference type="ARBA" id="ARBA00023204"/>
    </source>
</evidence>
<dbReference type="EMBL" id="AOUO01000076">
    <property type="protein sequence ID" value="EOD69233.1"/>
    <property type="molecule type" value="Genomic_DNA"/>
</dbReference>
<dbReference type="GO" id="GO:0051539">
    <property type="term" value="F:4 iron, 4 sulfur cluster binding"/>
    <property type="evidence" value="ECO:0007669"/>
    <property type="project" value="UniProtKB-KW"/>
</dbReference>
<organism evidence="10 11">
    <name type="scientific">Amycolatopsis vancoresmycina DSM 44592</name>
    <dbReference type="NCBI Taxonomy" id="1292037"/>
    <lineage>
        <taxon>Bacteria</taxon>
        <taxon>Bacillati</taxon>
        <taxon>Actinomycetota</taxon>
        <taxon>Actinomycetes</taxon>
        <taxon>Pseudonocardiales</taxon>
        <taxon>Pseudonocardiaceae</taxon>
        <taxon>Amycolatopsis</taxon>
    </lineage>
</organism>
<sequence>MSPGCSPTTRTFAPAVPSPNTVCVKVLVVGEQPGDKEDLAGEPFVGPAGMLLDRAFAEAGFREGAVQELPGWPDERLAREVLLVTRLLADDEDLRAGRPFAEHGLRGVLVQRAAVAAGRHRPQAVQIGGVRRLGTAGIGHVPGNFPSGTRVNAPGPGSRRDTGGAKGVHDDHRTRHHDVGRDLRPGVGHRARRRGHHGGEGRRRPPDLR</sequence>
<evidence type="ECO:0000256" key="1">
    <source>
        <dbReference type="ARBA" id="ARBA00022485"/>
    </source>
</evidence>
<feature type="domain" description="Uracil-DNA glycosylase-like" evidence="9">
    <location>
        <begin position="24"/>
        <end position="125"/>
    </location>
</feature>
<dbReference type="Pfam" id="PF03167">
    <property type="entry name" value="UDG"/>
    <property type="match status" value="1"/>
</dbReference>
<evidence type="ECO:0000313" key="10">
    <source>
        <dbReference type="EMBL" id="EOD69233.1"/>
    </source>
</evidence>
<dbReference type="Gene3D" id="3.40.470.10">
    <property type="entry name" value="Uracil-DNA glycosylase-like domain"/>
    <property type="match status" value="1"/>
</dbReference>
<comment type="caution">
    <text evidence="10">The sequence shown here is derived from an EMBL/GenBank/DDBJ whole genome shotgun (WGS) entry which is preliminary data.</text>
</comment>
<evidence type="ECO:0000256" key="6">
    <source>
        <dbReference type="ARBA" id="ARBA00023014"/>
    </source>
</evidence>
<keyword evidence="3" id="KW-0227">DNA damage</keyword>
<evidence type="ECO:0000256" key="2">
    <source>
        <dbReference type="ARBA" id="ARBA00022723"/>
    </source>
</evidence>
<keyword evidence="2" id="KW-0479">Metal-binding</keyword>
<keyword evidence="1" id="KW-0004">4Fe-4S</keyword>
<dbReference type="AlphaFoldDB" id="R1GD82"/>
<dbReference type="GO" id="GO:0097506">
    <property type="term" value="F:deaminated base DNA N-glycosylase activity"/>
    <property type="evidence" value="ECO:0007669"/>
    <property type="project" value="UniProtKB-ARBA"/>
</dbReference>
<dbReference type="SUPFAM" id="SSF52141">
    <property type="entry name" value="Uracil-DNA glycosylase-like"/>
    <property type="match status" value="1"/>
</dbReference>
<keyword evidence="5" id="KW-0408">Iron</keyword>